<name>A0ACC1N8S2_9HYPO</name>
<protein>
    <submittedName>
        <fullName evidence="1">Uncharacterized protein</fullName>
    </submittedName>
</protein>
<accession>A0ACC1N8S2</accession>
<comment type="caution">
    <text evidence="1">The sequence shown here is derived from an EMBL/GenBank/DDBJ whole genome shotgun (WGS) entry which is preliminary data.</text>
</comment>
<gene>
    <name evidence="1" type="ORF">NQ176_g5378</name>
</gene>
<keyword evidence="2" id="KW-1185">Reference proteome</keyword>
<proteinExistence type="predicted"/>
<evidence type="ECO:0000313" key="1">
    <source>
        <dbReference type="EMBL" id="KAJ2975697.1"/>
    </source>
</evidence>
<sequence>MPTYVVMQVKVNDPETYRKYVKLSPALIKRYGGRFLTRGGSITTQEGEPFTDRMVILEFPSKDKFDAFYSDSDYAEAVKFRHSASIGSVLVQEGVPEGAEAPAANV</sequence>
<dbReference type="Proteomes" id="UP001143910">
    <property type="component" value="Unassembled WGS sequence"/>
</dbReference>
<evidence type="ECO:0000313" key="2">
    <source>
        <dbReference type="Proteomes" id="UP001143910"/>
    </source>
</evidence>
<reference evidence="1" key="1">
    <citation type="submission" date="2022-08" db="EMBL/GenBank/DDBJ databases">
        <title>Genome Sequence of Lecanicillium fungicola.</title>
        <authorList>
            <person name="Buettner E."/>
        </authorList>
    </citation>
    <scope>NUCLEOTIDE SEQUENCE</scope>
    <source>
        <strain evidence="1">Babe33</strain>
    </source>
</reference>
<organism evidence="1 2">
    <name type="scientific">Zarea fungicola</name>
    <dbReference type="NCBI Taxonomy" id="93591"/>
    <lineage>
        <taxon>Eukaryota</taxon>
        <taxon>Fungi</taxon>
        <taxon>Dikarya</taxon>
        <taxon>Ascomycota</taxon>
        <taxon>Pezizomycotina</taxon>
        <taxon>Sordariomycetes</taxon>
        <taxon>Hypocreomycetidae</taxon>
        <taxon>Hypocreales</taxon>
        <taxon>Cordycipitaceae</taxon>
        <taxon>Zarea</taxon>
    </lineage>
</organism>
<dbReference type="EMBL" id="JANJQO010000675">
    <property type="protein sequence ID" value="KAJ2975697.1"/>
    <property type="molecule type" value="Genomic_DNA"/>
</dbReference>